<name>A0A323TWU9_9BACI</name>
<proteinExistence type="predicted"/>
<dbReference type="AlphaFoldDB" id="A0A323TWU9"/>
<dbReference type="EMBL" id="PDOD01000001">
    <property type="protein sequence ID" value="PYZ94045.1"/>
    <property type="molecule type" value="Genomic_DNA"/>
</dbReference>
<keyword evidence="9" id="KW-1185">Reference proteome</keyword>
<dbReference type="GO" id="GO:0005886">
    <property type="term" value="C:plasma membrane"/>
    <property type="evidence" value="ECO:0007669"/>
    <property type="project" value="UniProtKB-SubCell"/>
</dbReference>
<dbReference type="Gene3D" id="1.20.1250.20">
    <property type="entry name" value="MFS general substrate transporter like domains"/>
    <property type="match status" value="1"/>
</dbReference>
<keyword evidence="3 6" id="KW-0812">Transmembrane</keyword>
<dbReference type="Proteomes" id="UP000248214">
    <property type="component" value="Unassembled WGS sequence"/>
</dbReference>
<gene>
    <name evidence="8" type="ORF">CR194_00435</name>
</gene>
<comment type="caution">
    <text evidence="8">The sequence shown here is derived from an EMBL/GenBank/DDBJ whole genome shotgun (WGS) entry which is preliminary data.</text>
</comment>
<accession>A0A323TWU9</accession>
<dbReference type="InterPro" id="IPR020846">
    <property type="entry name" value="MFS_dom"/>
</dbReference>
<feature type="transmembrane region" description="Helical" evidence="6">
    <location>
        <begin position="328"/>
        <end position="351"/>
    </location>
</feature>
<evidence type="ECO:0000259" key="7">
    <source>
        <dbReference type="PROSITE" id="PS50850"/>
    </source>
</evidence>
<dbReference type="PROSITE" id="PS50850">
    <property type="entry name" value="MFS"/>
    <property type="match status" value="1"/>
</dbReference>
<feature type="transmembrane region" description="Helical" evidence="6">
    <location>
        <begin position="109"/>
        <end position="132"/>
    </location>
</feature>
<sequence>MTNKNDNHAKPSIFYGWYIVLIGAMSLFFSGPGQTYSNAVFIDYYILDFNWERSLVSGIYSAATLAAGFLLYLVGSSIDRFGQRKVSLTVSILLAIACFWNSIVMNPFMLFVGFFLIRLLGQGSMTLVPNTLIPQWFIEKRGRAFSLMMIGGFISSTLFPPFNAWLISNFGWENAWRVLGLIILVFFVPIVYFFMKNKPEDMGLLPDNKKHQDLEDDEHSSKLPKDISWTLKEAMGTRQFWLLLLCVGIPSMINTGLTFHLVSILSGSGLSIGAAAFILSLMAMVGFPVTLLAGFLLEKVKVHYMFAFVFLGQFVFIMTLYFTDSFMWAIAFGLIWGFVGGLERIVISMVFPDYFGRRHIGSIKGVATTITVAGSAFGPLPFGIAYDLFGGYQEILLFMMLFPALGITASLLSPKPIKQQ</sequence>
<keyword evidence="5 6" id="KW-0472">Membrane</keyword>
<feature type="transmembrane region" description="Helical" evidence="6">
    <location>
        <begin position="304"/>
        <end position="322"/>
    </location>
</feature>
<feature type="transmembrane region" description="Helical" evidence="6">
    <location>
        <begin position="86"/>
        <end position="103"/>
    </location>
</feature>
<evidence type="ECO:0000256" key="5">
    <source>
        <dbReference type="ARBA" id="ARBA00023136"/>
    </source>
</evidence>
<dbReference type="RefSeq" id="WP_110607680.1">
    <property type="nucleotide sequence ID" value="NZ_PDOD01000001.1"/>
</dbReference>
<dbReference type="InterPro" id="IPR011701">
    <property type="entry name" value="MFS"/>
</dbReference>
<keyword evidence="2" id="KW-0813">Transport</keyword>
<evidence type="ECO:0000256" key="1">
    <source>
        <dbReference type="ARBA" id="ARBA00004651"/>
    </source>
</evidence>
<protein>
    <submittedName>
        <fullName evidence="8">MFS transporter</fullName>
    </submittedName>
</protein>
<dbReference type="CDD" id="cd17355">
    <property type="entry name" value="MFS_YcxA_like"/>
    <property type="match status" value="1"/>
</dbReference>
<feature type="transmembrane region" description="Helical" evidence="6">
    <location>
        <begin position="144"/>
        <end position="162"/>
    </location>
</feature>
<organism evidence="8 9">
    <name type="scientific">Salipaludibacillus keqinensis</name>
    <dbReference type="NCBI Taxonomy" id="2045207"/>
    <lineage>
        <taxon>Bacteria</taxon>
        <taxon>Bacillati</taxon>
        <taxon>Bacillota</taxon>
        <taxon>Bacilli</taxon>
        <taxon>Bacillales</taxon>
        <taxon>Bacillaceae</taxon>
    </lineage>
</organism>
<evidence type="ECO:0000313" key="9">
    <source>
        <dbReference type="Proteomes" id="UP000248214"/>
    </source>
</evidence>
<evidence type="ECO:0000256" key="4">
    <source>
        <dbReference type="ARBA" id="ARBA00022989"/>
    </source>
</evidence>
<dbReference type="OrthoDB" id="182417at2"/>
<feature type="transmembrane region" description="Helical" evidence="6">
    <location>
        <begin position="274"/>
        <end position="297"/>
    </location>
</feature>
<dbReference type="PANTHER" id="PTHR11360:SF308">
    <property type="entry name" value="BLL3089 PROTEIN"/>
    <property type="match status" value="1"/>
</dbReference>
<feature type="domain" description="Major facilitator superfamily (MFS) profile" evidence="7">
    <location>
        <begin position="19"/>
        <end position="418"/>
    </location>
</feature>
<evidence type="ECO:0000313" key="8">
    <source>
        <dbReference type="EMBL" id="PYZ94045.1"/>
    </source>
</evidence>
<feature type="transmembrane region" description="Helical" evidence="6">
    <location>
        <begin position="395"/>
        <end position="412"/>
    </location>
</feature>
<feature type="transmembrane region" description="Helical" evidence="6">
    <location>
        <begin position="240"/>
        <end position="262"/>
    </location>
</feature>
<evidence type="ECO:0000256" key="2">
    <source>
        <dbReference type="ARBA" id="ARBA00022448"/>
    </source>
</evidence>
<dbReference type="InterPro" id="IPR050327">
    <property type="entry name" value="Proton-linked_MCT"/>
</dbReference>
<evidence type="ECO:0000256" key="3">
    <source>
        <dbReference type="ARBA" id="ARBA00022692"/>
    </source>
</evidence>
<dbReference type="SUPFAM" id="SSF103473">
    <property type="entry name" value="MFS general substrate transporter"/>
    <property type="match status" value="1"/>
</dbReference>
<dbReference type="PANTHER" id="PTHR11360">
    <property type="entry name" value="MONOCARBOXYLATE TRANSPORTER"/>
    <property type="match status" value="1"/>
</dbReference>
<feature type="transmembrane region" description="Helical" evidence="6">
    <location>
        <begin position="174"/>
        <end position="195"/>
    </location>
</feature>
<dbReference type="Pfam" id="PF07690">
    <property type="entry name" value="MFS_1"/>
    <property type="match status" value="1"/>
</dbReference>
<feature type="transmembrane region" description="Helical" evidence="6">
    <location>
        <begin position="12"/>
        <end position="31"/>
    </location>
</feature>
<keyword evidence="4 6" id="KW-1133">Transmembrane helix</keyword>
<feature type="transmembrane region" description="Helical" evidence="6">
    <location>
        <begin position="363"/>
        <end position="389"/>
    </location>
</feature>
<evidence type="ECO:0000256" key="6">
    <source>
        <dbReference type="SAM" id="Phobius"/>
    </source>
</evidence>
<dbReference type="GO" id="GO:0022857">
    <property type="term" value="F:transmembrane transporter activity"/>
    <property type="evidence" value="ECO:0007669"/>
    <property type="project" value="InterPro"/>
</dbReference>
<comment type="subcellular location">
    <subcellularLocation>
        <location evidence="1">Cell membrane</location>
        <topology evidence="1">Multi-pass membrane protein</topology>
    </subcellularLocation>
</comment>
<feature type="transmembrane region" description="Helical" evidence="6">
    <location>
        <begin position="55"/>
        <end position="74"/>
    </location>
</feature>
<reference evidence="8 9" key="1">
    <citation type="submission" date="2017-10" db="EMBL/GenBank/DDBJ databases">
        <title>Bacillus sp. nov., a halophilic bacterium isolated from a Keqin Lake.</title>
        <authorList>
            <person name="Wang H."/>
        </authorList>
    </citation>
    <scope>NUCLEOTIDE SEQUENCE [LARGE SCALE GENOMIC DNA]</scope>
    <source>
        <strain evidence="8 9">KQ-12</strain>
    </source>
</reference>
<dbReference type="InterPro" id="IPR036259">
    <property type="entry name" value="MFS_trans_sf"/>
</dbReference>